<feature type="transmembrane region" description="Helical" evidence="8">
    <location>
        <begin position="313"/>
        <end position="334"/>
    </location>
</feature>
<dbReference type="PANTHER" id="PTHR33908:SF3">
    <property type="entry name" value="UNDECAPRENYL PHOSPHATE-ALPHA-4-AMINO-4-DEOXY-L-ARABINOSE ARABINOSYL TRANSFERASE"/>
    <property type="match status" value="1"/>
</dbReference>
<feature type="transmembrane region" description="Helical" evidence="8">
    <location>
        <begin position="346"/>
        <end position="364"/>
    </location>
</feature>
<gene>
    <name evidence="9" type="ORF">AB2L27_04915</name>
</gene>
<feature type="transmembrane region" description="Helical" evidence="8">
    <location>
        <begin position="91"/>
        <end position="109"/>
    </location>
</feature>
<feature type="transmembrane region" description="Helical" evidence="8">
    <location>
        <begin position="281"/>
        <end position="301"/>
    </location>
</feature>
<proteinExistence type="predicted"/>
<evidence type="ECO:0000256" key="2">
    <source>
        <dbReference type="ARBA" id="ARBA00022475"/>
    </source>
</evidence>
<evidence type="ECO:0000256" key="5">
    <source>
        <dbReference type="ARBA" id="ARBA00022692"/>
    </source>
</evidence>
<sequence length="526" mass="54719">MSAPAVEAAPATARRTPPDAVLLPLVGVLATMAVSLGAWRPSLWTDEAATISAARRTPAQLWRMLQELDAVHGLYYAALHVWTDLAGTSPFALRLPSAVAVGLAAVGVLVLTRRLAGGTSTAVLAAAAFTLLPRTAWSGTEARSTAAATALAVWCTVLLVRALATPPGPPGPPARRWWAGYALTAASAVVLNVYLVLLLAAHAVTVALLREVPVRRRVPWAVAAGAGLLLASPVVVLVRGQGGQLGGSSPGPVTLARRLVVDQFFLGETPTTGSGAGGWSWWQPAAVALAVLGWALVLPALRRDATGRRPAVAVWCLPWLLLPSGLVALAALLAPATAGPLHNPRYFAFCAPALAVLTACTLATLPRRPRLLLAGLAALLALPVLVSQRTPHAKSSSDWAQVADHLCRHASPGDAVYFGARRPPVDGTVTLTTRNISVAYPRCFAGLDDLTLTRTPAAAGDLTGRSRPLAAADLAAHDTVWVVRRPGDATVAADDEVLARAGFTERSRWSGPLDEVVEFTAGARGR</sequence>
<feature type="transmembrane region" description="Helical" evidence="8">
    <location>
        <begin position="371"/>
        <end position="387"/>
    </location>
</feature>
<organism evidence="9 10">
    <name type="scientific">Kineococcus halophytocola</name>
    <dbReference type="NCBI Taxonomy" id="3234027"/>
    <lineage>
        <taxon>Bacteria</taxon>
        <taxon>Bacillati</taxon>
        <taxon>Actinomycetota</taxon>
        <taxon>Actinomycetes</taxon>
        <taxon>Kineosporiales</taxon>
        <taxon>Kineosporiaceae</taxon>
        <taxon>Kineococcus</taxon>
    </lineage>
</organism>
<keyword evidence="6 8" id="KW-1133">Transmembrane helix</keyword>
<keyword evidence="7 8" id="KW-0472">Membrane</keyword>
<evidence type="ECO:0008006" key="11">
    <source>
        <dbReference type="Google" id="ProtNLM"/>
    </source>
</evidence>
<accession>A0ABV4GXS8</accession>
<dbReference type="EMBL" id="JBGFTU010000004">
    <property type="protein sequence ID" value="MEZ0164108.1"/>
    <property type="molecule type" value="Genomic_DNA"/>
</dbReference>
<evidence type="ECO:0000313" key="10">
    <source>
        <dbReference type="Proteomes" id="UP001565927"/>
    </source>
</evidence>
<feature type="transmembrane region" description="Helical" evidence="8">
    <location>
        <begin position="144"/>
        <end position="164"/>
    </location>
</feature>
<evidence type="ECO:0000313" key="9">
    <source>
        <dbReference type="EMBL" id="MEZ0164108.1"/>
    </source>
</evidence>
<comment type="caution">
    <text evidence="9">The sequence shown here is derived from an EMBL/GenBank/DDBJ whole genome shotgun (WGS) entry which is preliminary data.</text>
</comment>
<evidence type="ECO:0000256" key="3">
    <source>
        <dbReference type="ARBA" id="ARBA00022676"/>
    </source>
</evidence>
<reference evidence="9 10" key="1">
    <citation type="submission" date="2024-07" db="EMBL/GenBank/DDBJ databases">
        <authorList>
            <person name="Thanompreechachai J."/>
            <person name="Duangmal K."/>
        </authorList>
    </citation>
    <scope>NUCLEOTIDE SEQUENCE [LARGE SCALE GENOMIC DNA]</scope>
    <source>
        <strain evidence="9 10">LSe6-4</strain>
    </source>
</reference>
<evidence type="ECO:0000256" key="7">
    <source>
        <dbReference type="ARBA" id="ARBA00023136"/>
    </source>
</evidence>
<keyword evidence="4" id="KW-0808">Transferase</keyword>
<feature type="transmembrane region" description="Helical" evidence="8">
    <location>
        <begin position="184"/>
        <end position="208"/>
    </location>
</feature>
<evidence type="ECO:0000256" key="4">
    <source>
        <dbReference type="ARBA" id="ARBA00022679"/>
    </source>
</evidence>
<feature type="transmembrane region" description="Helical" evidence="8">
    <location>
        <begin position="20"/>
        <end position="39"/>
    </location>
</feature>
<evidence type="ECO:0000256" key="8">
    <source>
        <dbReference type="SAM" id="Phobius"/>
    </source>
</evidence>
<protein>
    <recommendedName>
        <fullName evidence="11">Glycosyltransferase RgtA/B/C/D-like domain-containing protein</fullName>
    </recommendedName>
</protein>
<dbReference type="Proteomes" id="UP001565927">
    <property type="component" value="Unassembled WGS sequence"/>
</dbReference>
<keyword evidence="5 8" id="KW-0812">Transmembrane</keyword>
<keyword evidence="2" id="KW-1003">Cell membrane</keyword>
<comment type="subcellular location">
    <subcellularLocation>
        <location evidence="1">Cell membrane</location>
        <topology evidence="1">Multi-pass membrane protein</topology>
    </subcellularLocation>
</comment>
<dbReference type="PANTHER" id="PTHR33908">
    <property type="entry name" value="MANNOSYLTRANSFERASE YKCB-RELATED"/>
    <property type="match status" value="1"/>
</dbReference>
<dbReference type="RefSeq" id="WP_370440351.1">
    <property type="nucleotide sequence ID" value="NZ_JBGFTU010000004.1"/>
</dbReference>
<feature type="transmembrane region" description="Helical" evidence="8">
    <location>
        <begin position="220"/>
        <end position="238"/>
    </location>
</feature>
<dbReference type="InterPro" id="IPR050297">
    <property type="entry name" value="LipidA_mod_glycosyltrf_83"/>
</dbReference>
<keyword evidence="10" id="KW-1185">Reference proteome</keyword>
<keyword evidence="3" id="KW-0328">Glycosyltransferase</keyword>
<evidence type="ECO:0000256" key="6">
    <source>
        <dbReference type="ARBA" id="ARBA00022989"/>
    </source>
</evidence>
<name>A0ABV4GXS8_9ACTN</name>
<evidence type="ECO:0000256" key="1">
    <source>
        <dbReference type="ARBA" id="ARBA00004651"/>
    </source>
</evidence>